<organism evidence="3 4">
    <name type="scientific">Chaetomium strumarium</name>
    <dbReference type="NCBI Taxonomy" id="1170767"/>
    <lineage>
        <taxon>Eukaryota</taxon>
        <taxon>Fungi</taxon>
        <taxon>Dikarya</taxon>
        <taxon>Ascomycota</taxon>
        <taxon>Pezizomycotina</taxon>
        <taxon>Sordariomycetes</taxon>
        <taxon>Sordariomycetidae</taxon>
        <taxon>Sordariales</taxon>
        <taxon>Chaetomiaceae</taxon>
        <taxon>Chaetomium</taxon>
    </lineage>
</organism>
<dbReference type="InterPro" id="IPR053226">
    <property type="entry name" value="Pyrrolopyrazine_biosynth_F"/>
</dbReference>
<reference evidence="3" key="2">
    <citation type="submission" date="2023-06" db="EMBL/GenBank/DDBJ databases">
        <authorList>
            <consortium name="Lawrence Berkeley National Laboratory"/>
            <person name="Mondo S.J."/>
            <person name="Hensen N."/>
            <person name="Bonometti L."/>
            <person name="Westerberg I."/>
            <person name="Brannstrom I.O."/>
            <person name="Guillou S."/>
            <person name="Cros-Aarteil S."/>
            <person name="Calhoun S."/>
            <person name="Haridas S."/>
            <person name="Kuo A."/>
            <person name="Pangilinan J."/>
            <person name="Riley R."/>
            <person name="Labutti K."/>
            <person name="Andreopoulos B."/>
            <person name="Lipzen A."/>
            <person name="Chen C."/>
            <person name="Yanf M."/>
            <person name="Daum C."/>
            <person name="Ng V."/>
            <person name="Clum A."/>
            <person name="Steindorff A."/>
            <person name="Ohm R."/>
            <person name="Martin F."/>
            <person name="Silar P."/>
            <person name="Natvig D."/>
            <person name="Lalanne C."/>
            <person name="Gautier V."/>
            <person name="Ament-Velasquez S.L."/>
            <person name="Kruys A."/>
            <person name="Hutchinson M.I."/>
            <person name="Powell A.J."/>
            <person name="Barry K."/>
            <person name="Miller A.N."/>
            <person name="Grigoriev I.V."/>
            <person name="Debuchy R."/>
            <person name="Gladieux P."/>
            <person name="Thoren M.H."/>
            <person name="Johannesson H."/>
        </authorList>
    </citation>
    <scope>NUCLEOTIDE SEQUENCE</scope>
    <source>
        <strain evidence="3">CBS 333.67</strain>
    </source>
</reference>
<evidence type="ECO:0000256" key="1">
    <source>
        <dbReference type="SAM" id="MobiDB-lite"/>
    </source>
</evidence>
<evidence type="ECO:0000313" key="4">
    <source>
        <dbReference type="Proteomes" id="UP001273166"/>
    </source>
</evidence>
<keyword evidence="2" id="KW-0472">Membrane</keyword>
<evidence type="ECO:0000256" key="2">
    <source>
        <dbReference type="SAM" id="Phobius"/>
    </source>
</evidence>
<keyword evidence="4" id="KW-1185">Reference proteome</keyword>
<dbReference type="Gene3D" id="3.40.50.300">
    <property type="entry name" value="P-loop containing nucleotide triphosphate hydrolases"/>
    <property type="match status" value="1"/>
</dbReference>
<dbReference type="PANTHER" id="PTHR48419">
    <property type="entry name" value="SULFOTRANSFERASE DOMAIN-CONTAINING PROTEIN"/>
    <property type="match status" value="1"/>
</dbReference>
<keyword evidence="3" id="KW-0378">Hydrolase</keyword>
<dbReference type="EMBL" id="JAUDZG010000007">
    <property type="protein sequence ID" value="KAK3302523.1"/>
    <property type="molecule type" value="Genomic_DNA"/>
</dbReference>
<feature type="compositionally biased region" description="Polar residues" evidence="1">
    <location>
        <begin position="187"/>
        <end position="197"/>
    </location>
</feature>
<dbReference type="PANTHER" id="PTHR48419:SF1">
    <property type="entry name" value="SULFOTRANSFERASE DOMAIN-CONTAINING PROTEIN"/>
    <property type="match status" value="1"/>
</dbReference>
<dbReference type="GO" id="GO:0016787">
    <property type="term" value="F:hydrolase activity"/>
    <property type="evidence" value="ECO:0007669"/>
    <property type="project" value="UniProtKB-KW"/>
</dbReference>
<sequence>MAALGDLKIRMCRVFKVDGRPKNRTFSSILFTSISLCLPLLPHSVHPQLPFEVLHGIFSLIAIHLYLVNTIFILTMTSSKPIFVATHPRACSTAFERVFMTRRDILHCVHEPFGDAFYFGPERLSQRYENDEKARNESGFANTTYKDVMDQLINPPESQGKRVFIKDIAHYLFPPEGREASIAPSLRNASDGTTPNGASPRDPQVRNPTVIPLELLRKFHFTFLIRHPRRAIPSYYRCTIPPLSAKTGFHSFMPSEAGYDELRRLFDYLMAEGLIGSSSGDIKITVVDADDLLDKPAEVIRAFCEDVGIDYHDGMLEWGDEEGQKMAVDAFEKWNGFHDDAISSTALRPRTHAKKIPTEKEEDEEWLQKYGEEGQRAIRACVNENLDDYLYLKSFAKSCWS</sequence>
<reference evidence="3" key="1">
    <citation type="journal article" date="2023" name="Mol. Phylogenet. Evol.">
        <title>Genome-scale phylogeny and comparative genomics of the fungal order Sordariales.</title>
        <authorList>
            <person name="Hensen N."/>
            <person name="Bonometti L."/>
            <person name="Westerberg I."/>
            <person name="Brannstrom I.O."/>
            <person name="Guillou S."/>
            <person name="Cros-Aarteil S."/>
            <person name="Calhoun S."/>
            <person name="Haridas S."/>
            <person name="Kuo A."/>
            <person name="Mondo S."/>
            <person name="Pangilinan J."/>
            <person name="Riley R."/>
            <person name="LaButti K."/>
            <person name="Andreopoulos B."/>
            <person name="Lipzen A."/>
            <person name="Chen C."/>
            <person name="Yan M."/>
            <person name="Daum C."/>
            <person name="Ng V."/>
            <person name="Clum A."/>
            <person name="Steindorff A."/>
            <person name="Ohm R.A."/>
            <person name="Martin F."/>
            <person name="Silar P."/>
            <person name="Natvig D.O."/>
            <person name="Lalanne C."/>
            <person name="Gautier V."/>
            <person name="Ament-Velasquez S.L."/>
            <person name="Kruys A."/>
            <person name="Hutchinson M.I."/>
            <person name="Powell A.J."/>
            <person name="Barry K."/>
            <person name="Miller A.N."/>
            <person name="Grigoriev I.V."/>
            <person name="Debuchy R."/>
            <person name="Gladieux P."/>
            <person name="Hiltunen Thoren M."/>
            <person name="Johannesson H."/>
        </authorList>
    </citation>
    <scope>NUCLEOTIDE SEQUENCE</scope>
    <source>
        <strain evidence="3">CBS 333.67</strain>
    </source>
</reference>
<dbReference type="SUPFAM" id="SSF52540">
    <property type="entry name" value="P-loop containing nucleoside triphosphate hydrolases"/>
    <property type="match status" value="1"/>
</dbReference>
<proteinExistence type="predicted"/>
<keyword evidence="2" id="KW-0812">Transmembrane</keyword>
<comment type="caution">
    <text evidence="3">The sequence shown here is derived from an EMBL/GenBank/DDBJ whole genome shotgun (WGS) entry which is preliminary data.</text>
</comment>
<evidence type="ECO:0000313" key="3">
    <source>
        <dbReference type="EMBL" id="KAK3302523.1"/>
    </source>
</evidence>
<feature type="transmembrane region" description="Helical" evidence="2">
    <location>
        <begin position="53"/>
        <end position="74"/>
    </location>
</feature>
<dbReference type="Proteomes" id="UP001273166">
    <property type="component" value="Unassembled WGS sequence"/>
</dbReference>
<keyword evidence="2" id="KW-1133">Transmembrane helix</keyword>
<accession>A0AAJ0LYQ9</accession>
<dbReference type="AlphaFoldDB" id="A0AAJ0LYQ9"/>
<name>A0AAJ0LYQ9_9PEZI</name>
<dbReference type="RefSeq" id="XP_062718303.1">
    <property type="nucleotide sequence ID" value="XM_062869967.1"/>
</dbReference>
<gene>
    <name evidence="3" type="ORF">B0T15DRAFT_543144</name>
</gene>
<feature type="transmembrane region" description="Helical" evidence="2">
    <location>
        <begin position="25"/>
        <end position="41"/>
    </location>
</feature>
<feature type="region of interest" description="Disordered" evidence="1">
    <location>
        <begin position="185"/>
        <end position="206"/>
    </location>
</feature>
<dbReference type="InterPro" id="IPR027417">
    <property type="entry name" value="P-loop_NTPase"/>
</dbReference>
<dbReference type="GeneID" id="87888796"/>
<protein>
    <submittedName>
        <fullName evidence="3">P-loop containing nucleoside triphosphate hydrolase protein</fullName>
    </submittedName>
</protein>